<sequence length="201" mass="22604">MQTFFLTLAGLNDLLSHLYTRFFTDPLDSVELLGNIQDYMYNTSICSILPSWSDTLAKQSLAKNESPDPHQIYEGLQHGPEVPIPPLFRHALHLFSVCANSASCEWLFSVLGNTLTKLCNCLGTKTLTSLAEIKMHIHDEHLQMAGKACDQLKHNFGKGKDPFTPLKMPVVPDMSELGDTWIDSGNEPDTAWRTQYCLLKY</sequence>
<accession>A0AA39V0W6</accession>
<dbReference type="EMBL" id="JAUEPU010000007">
    <property type="protein sequence ID" value="KAK0501060.1"/>
    <property type="molecule type" value="Genomic_DNA"/>
</dbReference>
<dbReference type="InterPro" id="IPR012337">
    <property type="entry name" value="RNaseH-like_sf"/>
</dbReference>
<proteinExistence type="predicted"/>
<protein>
    <recommendedName>
        <fullName evidence="3">HAT C-terminal dimerisation domain-containing protein</fullName>
    </recommendedName>
</protein>
<dbReference type="SUPFAM" id="SSF53098">
    <property type="entry name" value="Ribonuclease H-like"/>
    <property type="match status" value="1"/>
</dbReference>
<dbReference type="AlphaFoldDB" id="A0AA39V0W6"/>
<evidence type="ECO:0008006" key="3">
    <source>
        <dbReference type="Google" id="ProtNLM"/>
    </source>
</evidence>
<comment type="caution">
    <text evidence="1">The sequence shown here is derived from an EMBL/GenBank/DDBJ whole genome shotgun (WGS) entry which is preliminary data.</text>
</comment>
<keyword evidence="2" id="KW-1185">Reference proteome</keyword>
<evidence type="ECO:0000313" key="2">
    <source>
        <dbReference type="Proteomes" id="UP001175228"/>
    </source>
</evidence>
<name>A0AA39V0W6_9AGAR</name>
<evidence type="ECO:0000313" key="1">
    <source>
        <dbReference type="EMBL" id="KAK0501060.1"/>
    </source>
</evidence>
<gene>
    <name evidence="1" type="ORF">EDD18DRAFT_1435518</name>
</gene>
<reference evidence="1" key="1">
    <citation type="submission" date="2023-06" db="EMBL/GenBank/DDBJ databases">
        <authorList>
            <consortium name="Lawrence Berkeley National Laboratory"/>
            <person name="Ahrendt S."/>
            <person name="Sahu N."/>
            <person name="Indic B."/>
            <person name="Wong-Bajracharya J."/>
            <person name="Merenyi Z."/>
            <person name="Ke H.-M."/>
            <person name="Monk M."/>
            <person name="Kocsube S."/>
            <person name="Drula E."/>
            <person name="Lipzen A."/>
            <person name="Balint B."/>
            <person name="Henrissat B."/>
            <person name="Andreopoulos B."/>
            <person name="Martin F.M."/>
            <person name="Harder C.B."/>
            <person name="Rigling D."/>
            <person name="Ford K.L."/>
            <person name="Foster G.D."/>
            <person name="Pangilinan J."/>
            <person name="Papanicolaou A."/>
            <person name="Barry K."/>
            <person name="LaButti K."/>
            <person name="Viragh M."/>
            <person name="Koriabine M."/>
            <person name="Yan M."/>
            <person name="Riley R."/>
            <person name="Champramary S."/>
            <person name="Plett K.L."/>
            <person name="Tsai I.J."/>
            <person name="Slot J."/>
            <person name="Sipos G."/>
            <person name="Plett J."/>
            <person name="Nagy L.G."/>
            <person name="Grigoriev I.V."/>
        </authorList>
    </citation>
    <scope>NUCLEOTIDE SEQUENCE</scope>
    <source>
        <strain evidence="1">HWK02</strain>
    </source>
</reference>
<dbReference type="Proteomes" id="UP001175228">
    <property type="component" value="Unassembled WGS sequence"/>
</dbReference>
<organism evidence="1 2">
    <name type="scientific">Armillaria luteobubalina</name>
    <dbReference type="NCBI Taxonomy" id="153913"/>
    <lineage>
        <taxon>Eukaryota</taxon>
        <taxon>Fungi</taxon>
        <taxon>Dikarya</taxon>
        <taxon>Basidiomycota</taxon>
        <taxon>Agaricomycotina</taxon>
        <taxon>Agaricomycetes</taxon>
        <taxon>Agaricomycetidae</taxon>
        <taxon>Agaricales</taxon>
        <taxon>Marasmiineae</taxon>
        <taxon>Physalacriaceae</taxon>
        <taxon>Armillaria</taxon>
    </lineage>
</organism>